<evidence type="ECO:0000259" key="5">
    <source>
        <dbReference type="SMART" id="SM00563"/>
    </source>
</evidence>
<dbReference type="Pfam" id="PF01553">
    <property type="entry name" value="Acyltransferase"/>
    <property type="match status" value="1"/>
</dbReference>
<evidence type="ECO:0000313" key="7">
    <source>
        <dbReference type="Proteomes" id="UP000199331"/>
    </source>
</evidence>
<evidence type="ECO:0000313" key="6">
    <source>
        <dbReference type="EMBL" id="SFO86232.1"/>
    </source>
</evidence>
<keyword evidence="3 6" id="KW-0012">Acyltransferase</keyword>
<dbReference type="GO" id="GO:0006654">
    <property type="term" value="P:phosphatidic acid biosynthetic process"/>
    <property type="evidence" value="ECO:0007669"/>
    <property type="project" value="TreeGrafter"/>
</dbReference>
<feature type="domain" description="Phospholipid/glycerol acyltransferase" evidence="5">
    <location>
        <begin position="69"/>
        <end position="183"/>
    </location>
</feature>
<dbReference type="SMART" id="SM00563">
    <property type="entry name" value="PlsC"/>
    <property type="match status" value="1"/>
</dbReference>
<dbReference type="InterPro" id="IPR002123">
    <property type="entry name" value="Plipid/glycerol_acylTrfase"/>
</dbReference>
<evidence type="ECO:0000256" key="2">
    <source>
        <dbReference type="ARBA" id="ARBA00022679"/>
    </source>
</evidence>
<evidence type="ECO:0000256" key="1">
    <source>
        <dbReference type="ARBA" id="ARBA00005189"/>
    </source>
</evidence>
<dbReference type="GO" id="GO:0003841">
    <property type="term" value="F:1-acylglycerol-3-phosphate O-acyltransferase activity"/>
    <property type="evidence" value="ECO:0007669"/>
    <property type="project" value="TreeGrafter"/>
</dbReference>
<keyword evidence="2 6" id="KW-0808">Transferase</keyword>
<dbReference type="SUPFAM" id="SSF69593">
    <property type="entry name" value="Glycerol-3-phosphate (1)-acyltransferase"/>
    <property type="match status" value="1"/>
</dbReference>
<dbReference type="RefSeq" id="WP_090476788.1">
    <property type="nucleotide sequence ID" value="NZ_FOWZ01000001.1"/>
</dbReference>
<proteinExistence type="predicted"/>
<name>A0A1I5KMS8_9SPHN</name>
<keyword evidence="7" id="KW-1185">Reference proteome</keyword>
<dbReference type="PANTHER" id="PTHR10434:SF11">
    <property type="entry name" value="1-ACYL-SN-GLYCEROL-3-PHOSPHATE ACYLTRANSFERASE"/>
    <property type="match status" value="1"/>
</dbReference>
<dbReference type="PROSITE" id="PS51257">
    <property type="entry name" value="PROKAR_LIPOPROTEIN"/>
    <property type="match status" value="1"/>
</dbReference>
<dbReference type="STRING" id="604088.SAMN04488060_0375"/>
<dbReference type="PANTHER" id="PTHR10434">
    <property type="entry name" value="1-ACYL-SN-GLYCEROL-3-PHOSPHATE ACYLTRANSFERASE"/>
    <property type="match status" value="1"/>
</dbReference>
<reference evidence="7" key="1">
    <citation type="submission" date="2016-10" db="EMBL/GenBank/DDBJ databases">
        <authorList>
            <person name="Varghese N."/>
            <person name="Submissions S."/>
        </authorList>
    </citation>
    <scope>NUCLEOTIDE SEQUENCE [LARGE SCALE GENOMIC DNA]</scope>
    <source>
        <strain evidence="7">CGMCC 1.7715</strain>
    </source>
</reference>
<dbReference type="Proteomes" id="UP000199331">
    <property type="component" value="Unassembled WGS sequence"/>
</dbReference>
<feature type="transmembrane region" description="Helical" evidence="4">
    <location>
        <begin position="6"/>
        <end position="28"/>
    </location>
</feature>
<dbReference type="AlphaFoldDB" id="A0A1I5KMS8"/>
<dbReference type="OrthoDB" id="5290997at2"/>
<dbReference type="EMBL" id="FOWZ01000001">
    <property type="protein sequence ID" value="SFO86232.1"/>
    <property type="molecule type" value="Genomic_DNA"/>
</dbReference>
<accession>A0A1I5KMS8</accession>
<organism evidence="6 7">
    <name type="scientific">Qipengyuania nanhaisediminis</name>
    <dbReference type="NCBI Taxonomy" id="604088"/>
    <lineage>
        <taxon>Bacteria</taxon>
        <taxon>Pseudomonadati</taxon>
        <taxon>Pseudomonadota</taxon>
        <taxon>Alphaproteobacteria</taxon>
        <taxon>Sphingomonadales</taxon>
        <taxon>Erythrobacteraceae</taxon>
        <taxon>Qipengyuania</taxon>
    </lineage>
</organism>
<evidence type="ECO:0000256" key="3">
    <source>
        <dbReference type="ARBA" id="ARBA00023315"/>
    </source>
</evidence>
<keyword evidence="4" id="KW-0472">Membrane</keyword>
<keyword evidence="4" id="KW-1133">Transmembrane helix</keyword>
<protein>
    <submittedName>
        <fullName evidence="6">1-acyl-sn-glycerol-3-phosphate acyltransferase</fullName>
    </submittedName>
</protein>
<keyword evidence="4" id="KW-0812">Transmembrane</keyword>
<dbReference type="CDD" id="cd07989">
    <property type="entry name" value="LPLAT_AGPAT-like"/>
    <property type="match status" value="1"/>
</dbReference>
<gene>
    <name evidence="6" type="ORF">SAMN04488060_0375</name>
</gene>
<sequence>MIVLRNIAFYLAFYFGSIFITAAALACVPFSKPAFRRRVEDWSGWQRWCMRTFLGIELVIEGGPVEGPALYAVKHESFFEAIDAPTLFDSPAVFAKKELHGIPGWGRAAAAYGLIFVAREQGAKALMTMIRSAKARSAEGRPLVIFPEGTRVPHGERRRLQSGFAGIYKMIGLPVVPVAVNSGPLYHRGLKKKGTITYRFGETIPAGLPREEVEARVLDAINALND</sequence>
<evidence type="ECO:0000256" key="4">
    <source>
        <dbReference type="SAM" id="Phobius"/>
    </source>
</evidence>
<comment type="pathway">
    <text evidence="1">Lipid metabolism.</text>
</comment>